<name>G0U104_TRYVY</name>
<organism evidence="1">
    <name type="scientific">Trypanosoma vivax (strain Y486)</name>
    <dbReference type="NCBI Taxonomy" id="1055687"/>
    <lineage>
        <taxon>Eukaryota</taxon>
        <taxon>Discoba</taxon>
        <taxon>Euglenozoa</taxon>
        <taxon>Kinetoplastea</taxon>
        <taxon>Metakinetoplastina</taxon>
        <taxon>Trypanosomatida</taxon>
        <taxon>Trypanosomatidae</taxon>
        <taxon>Trypanosoma</taxon>
        <taxon>Duttonella</taxon>
    </lineage>
</organism>
<evidence type="ECO:0000313" key="1">
    <source>
        <dbReference type="EMBL" id="CCC49759.1"/>
    </source>
</evidence>
<accession>G0U104</accession>
<proteinExistence type="predicted"/>
<reference evidence="1" key="1">
    <citation type="journal article" date="2012" name="Proc. Natl. Acad. Sci. U.S.A.">
        <title>Antigenic diversity is generated by distinct evolutionary mechanisms in African trypanosome species.</title>
        <authorList>
            <person name="Jackson A.P."/>
            <person name="Berry A."/>
            <person name="Aslett M."/>
            <person name="Allison H.C."/>
            <person name="Burton P."/>
            <person name="Vavrova-Anderson J."/>
            <person name="Brown R."/>
            <person name="Browne H."/>
            <person name="Corton N."/>
            <person name="Hauser H."/>
            <person name="Gamble J."/>
            <person name="Gilderthorp R."/>
            <person name="Marcello L."/>
            <person name="McQuillan J."/>
            <person name="Otto T.D."/>
            <person name="Quail M.A."/>
            <person name="Sanders M.J."/>
            <person name="van Tonder A."/>
            <person name="Ginger M.L."/>
            <person name="Field M.C."/>
            <person name="Barry J.D."/>
            <person name="Hertz-Fowler C."/>
            <person name="Berriman M."/>
        </authorList>
    </citation>
    <scope>NUCLEOTIDE SEQUENCE</scope>
    <source>
        <strain evidence="1">Y486</strain>
    </source>
</reference>
<dbReference type="AlphaFoldDB" id="G0U104"/>
<sequence>MFRFVCLKWERKLTLRLTAARKCTSLSPLWHRVVYMLCVVLGAEWTPLQNKFCHHMKSFTSCATITHLTLNWFCRYYLFVHLHFPFCCTPILYWHLRLLENLLPYFLSVCHTWTLRQLEPLCNSISST</sequence>
<dbReference type="EMBL" id="HE573024">
    <property type="protein sequence ID" value="CCC49759.1"/>
    <property type="molecule type" value="Genomic_DNA"/>
</dbReference>
<protein>
    <submittedName>
        <fullName evidence="1">Uncharacterized protein</fullName>
    </submittedName>
</protein>
<dbReference type="VEuPathDB" id="TriTrypDB:TvY486_0803670"/>
<gene>
    <name evidence="1" type="ORF">TVY486_0803670</name>
</gene>